<organism evidence="1 2">
    <name type="scientific">Metallococcus carri</name>
    <dbReference type="NCBI Taxonomy" id="1656884"/>
    <lineage>
        <taxon>Bacteria</taxon>
        <taxon>Bacillati</taxon>
        <taxon>Actinomycetota</taxon>
        <taxon>Actinomycetes</taxon>
        <taxon>Micrococcales</taxon>
        <taxon>Dermacoccaceae</taxon>
        <taxon>Metallococcus</taxon>
    </lineage>
</organism>
<comment type="caution">
    <text evidence="1">The sequence shown here is derived from an EMBL/GenBank/DDBJ whole genome shotgun (WGS) entry which is preliminary data.</text>
</comment>
<proteinExistence type="predicted"/>
<dbReference type="EMBL" id="JAAOIV010000002">
    <property type="protein sequence ID" value="NHN55000.1"/>
    <property type="molecule type" value="Genomic_DNA"/>
</dbReference>
<dbReference type="Gene3D" id="3.40.50.300">
    <property type="entry name" value="P-loop containing nucleotide triphosphate hydrolases"/>
    <property type="match status" value="1"/>
</dbReference>
<gene>
    <name evidence="1" type="ORF">G9U51_04265</name>
</gene>
<evidence type="ECO:0000313" key="2">
    <source>
        <dbReference type="Proteomes" id="UP000744769"/>
    </source>
</evidence>
<reference evidence="1" key="1">
    <citation type="submission" date="2020-03" db="EMBL/GenBank/DDBJ databases">
        <title>Draft sequencing of Calidifontibacter sp. DB0510.</title>
        <authorList>
            <person name="Kim D.-U."/>
        </authorList>
    </citation>
    <scope>NUCLEOTIDE SEQUENCE</scope>
    <source>
        <strain evidence="1">DB0510</strain>
    </source>
</reference>
<dbReference type="Proteomes" id="UP000744769">
    <property type="component" value="Unassembled WGS sequence"/>
</dbReference>
<dbReference type="RefSeq" id="WP_166193667.1">
    <property type="nucleotide sequence ID" value="NZ_JAAOIV010000002.1"/>
</dbReference>
<dbReference type="Pfam" id="PF13238">
    <property type="entry name" value="AAA_18"/>
    <property type="match status" value="1"/>
</dbReference>
<keyword evidence="2" id="KW-1185">Reference proteome</keyword>
<name>A0A967B0H7_9MICO</name>
<accession>A0A967B0H7</accession>
<sequence>MARILLTGMSGAGKTSVLEGLGRRGHPIVDTDYDGWELPGALWDEARMAQLLETHPTIAVSGTAQNQGRFYDRFEQVVYLYAPLDVLLARVRSRTNNPYGRTTEQQAEIAEYVETVEPLIRRSATVELDATRPLPELIDAAEALLLG</sequence>
<evidence type="ECO:0000313" key="1">
    <source>
        <dbReference type="EMBL" id="NHN55000.1"/>
    </source>
</evidence>
<protein>
    <submittedName>
        <fullName evidence="1">AAA family ATPase</fullName>
    </submittedName>
</protein>
<dbReference type="InterPro" id="IPR027417">
    <property type="entry name" value="P-loop_NTPase"/>
</dbReference>
<dbReference type="AlphaFoldDB" id="A0A967B0H7"/>
<dbReference type="SUPFAM" id="SSF52540">
    <property type="entry name" value="P-loop containing nucleoside triphosphate hydrolases"/>
    <property type="match status" value="1"/>
</dbReference>